<dbReference type="Proteomes" id="UP001162972">
    <property type="component" value="Chromosome 16"/>
</dbReference>
<sequence length="103" mass="11530">MEWSGPTRTRHLHGARSFQIKKFNRFDTPPAAGMFTKVPSKPTNHSKFTGKCGKPRCTACHLLPSCKSKDKTKESHKVKSRDRAAFEFAGFSATAILDHFGYS</sequence>
<protein>
    <submittedName>
        <fullName evidence="1">Uncharacterized protein</fullName>
    </submittedName>
</protein>
<comment type="caution">
    <text evidence="1">The sequence shown here is derived from an EMBL/GenBank/DDBJ whole genome shotgun (WGS) entry which is preliminary data.</text>
</comment>
<evidence type="ECO:0000313" key="1">
    <source>
        <dbReference type="EMBL" id="KAJ6424018.1"/>
    </source>
</evidence>
<keyword evidence="2" id="KW-1185">Reference proteome</keyword>
<accession>A0AAD6PD10</accession>
<dbReference type="AlphaFoldDB" id="A0AAD6PD10"/>
<dbReference type="EMBL" id="JAPFFJ010000006">
    <property type="protein sequence ID" value="KAJ6424018.1"/>
    <property type="molecule type" value="Genomic_DNA"/>
</dbReference>
<dbReference type="PANTHER" id="PTHR34278">
    <property type="entry name" value="PROTEIN THI031, PUTATIVE-RELATED"/>
    <property type="match status" value="1"/>
</dbReference>
<evidence type="ECO:0000313" key="2">
    <source>
        <dbReference type="Proteomes" id="UP001162972"/>
    </source>
</evidence>
<dbReference type="PANTHER" id="PTHR34278:SF1">
    <property type="entry name" value="PROTEIN THI031, PUTATIVE-RELATED"/>
    <property type="match status" value="1"/>
</dbReference>
<organism evidence="1 2">
    <name type="scientific">Salix udensis</name>
    <dbReference type="NCBI Taxonomy" id="889485"/>
    <lineage>
        <taxon>Eukaryota</taxon>
        <taxon>Viridiplantae</taxon>
        <taxon>Streptophyta</taxon>
        <taxon>Embryophyta</taxon>
        <taxon>Tracheophyta</taxon>
        <taxon>Spermatophyta</taxon>
        <taxon>Magnoliopsida</taxon>
        <taxon>eudicotyledons</taxon>
        <taxon>Gunneridae</taxon>
        <taxon>Pentapetalae</taxon>
        <taxon>rosids</taxon>
        <taxon>fabids</taxon>
        <taxon>Malpighiales</taxon>
        <taxon>Salicaceae</taxon>
        <taxon>Saliceae</taxon>
        <taxon>Salix</taxon>
    </lineage>
</organism>
<gene>
    <name evidence="1" type="ORF">OIU84_024903</name>
</gene>
<name>A0AAD6PD10_9ROSI</name>
<proteinExistence type="predicted"/>
<reference evidence="1 2" key="1">
    <citation type="journal article" date="2023" name="Int. J. Mol. Sci.">
        <title>De Novo Assembly and Annotation of 11 Diverse Shrub Willow (Salix) Genomes Reveals Novel Gene Organization in Sex-Linked Regions.</title>
        <authorList>
            <person name="Hyden B."/>
            <person name="Feng K."/>
            <person name="Yates T.B."/>
            <person name="Jawdy S."/>
            <person name="Cereghino C."/>
            <person name="Smart L.B."/>
            <person name="Muchero W."/>
        </authorList>
    </citation>
    <scope>NUCLEOTIDE SEQUENCE [LARGE SCALE GENOMIC DNA]</scope>
    <source>
        <tissue evidence="1">Shoot tip</tissue>
    </source>
</reference>